<comment type="caution">
    <text evidence="2">The sequence shown here is derived from an EMBL/GenBank/DDBJ whole genome shotgun (WGS) entry which is preliminary data.</text>
</comment>
<dbReference type="Proteomes" id="UP000644693">
    <property type="component" value="Unassembled WGS sequence"/>
</dbReference>
<dbReference type="SUPFAM" id="SSF53254">
    <property type="entry name" value="Phosphoglycerate mutase-like"/>
    <property type="match status" value="1"/>
</dbReference>
<reference evidence="2" key="1">
    <citation type="journal article" date="2014" name="Int. J. Syst. Evol. Microbiol.">
        <title>Complete genome sequence of Corynebacterium casei LMG S-19264T (=DSM 44701T), isolated from a smear-ripened cheese.</title>
        <authorList>
            <consortium name="US DOE Joint Genome Institute (JGI-PGF)"/>
            <person name="Walter F."/>
            <person name="Albersmeier A."/>
            <person name="Kalinowski J."/>
            <person name="Ruckert C."/>
        </authorList>
    </citation>
    <scope>NUCLEOTIDE SEQUENCE</scope>
    <source>
        <strain evidence="2">KCTC 23430</strain>
    </source>
</reference>
<dbReference type="Pfam" id="PF00300">
    <property type="entry name" value="His_Phos_1"/>
    <property type="match status" value="1"/>
</dbReference>
<dbReference type="SMART" id="SM00855">
    <property type="entry name" value="PGAM"/>
    <property type="match status" value="1"/>
</dbReference>
<dbReference type="Gene3D" id="3.40.50.1240">
    <property type="entry name" value="Phosphoglycerate mutase-like"/>
    <property type="match status" value="1"/>
</dbReference>
<dbReference type="AlphaFoldDB" id="A0A918XLL8"/>
<accession>A0A918XLL8</accession>
<evidence type="ECO:0000256" key="1">
    <source>
        <dbReference type="ARBA" id="ARBA00022801"/>
    </source>
</evidence>
<gene>
    <name evidence="2" type="ORF">GCM10007053_28180</name>
</gene>
<name>A0A918XLL8_9GAMM</name>
<dbReference type="PANTHER" id="PTHR20935:SF0">
    <property type="entry name" value="SERINE_THREONINE-PROTEIN PHOSPHATASE PGAM5, MITOCHONDRIAL"/>
    <property type="match status" value="1"/>
</dbReference>
<keyword evidence="1" id="KW-0378">Hydrolase</keyword>
<dbReference type="GO" id="GO:0016787">
    <property type="term" value="F:hydrolase activity"/>
    <property type="evidence" value="ECO:0007669"/>
    <property type="project" value="UniProtKB-KW"/>
</dbReference>
<organism evidence="2 3">
    <name type="scientific">Parahalioglobus pacificus</name>
    <dbReference type="NCBI Taxonomy" id="930806"/>
    <lineage>
        <taxon>Bacteria</taxon>
        <taxon>Pseudomonadati</taxon>
        <taxon>Pseudomonadota</taxon>
        <taxon>Gammaproteobacteria</taxon>
        <taxon>Cellvibrionales</taxon>
        <taxon>Halieaceae</taxon>
        <taxon>Parahalioglobus</taxon>
    </lineage>
</organism>
<dbReference type="InterPro" id="IPR013078">
    <property type="entry name" value="His_Pase_superF_clade-1"/>
</dbReference>
<dbReference type="PANTHER" id="PTHR20935">
    <property type="entry name" value="PHOSPHOGLYCERATE MUTASE-RELATED"/>
    <property type="match status" value="1"/>
</dbReference>
<evidence type="ECO:0000313" key="2">
    <source>
        <dbReference type="EMBL" id="GHD38110.1"/>
    </source>
</evidence>
<dbReference type="InterPro" id="IPR051021">
    <property type="entry name" value="Mito_Ser/Thr_phosphatase"/>
</dbReference>
<dbReference type="RefSeq" id="WP_189478463.1">
    <property type="nucleotide sequence ID" value="NZ_BMYM01000003.1"/>
</dbReference>
<evidence type="ECO:0000313" key="3">
    <source>
        <dbReference type="Proteomes" id="UP000644693"/>
    </source>
</evidence>
<sequence length="234" mass="25954">MATIYLVRHGQASFGADDYDKLSELGVRQAEVAGHFFRDQAIQFDAAYSGDLLRQRETAQGVLASQPGDVPHHVDPRFNEVRNDEHLEYLVPHVLAKNPEFQTLLDNLKSSKDYQKVIDAVFNYWVSPECDEPAIQSWADYSGGVRDALRDVISTQGSGKTVAIFTSGGTIATIVAMVLGLGGEHTYRFYEPVYNCSISQLFYSGSKVSLSNFNDASFLQVLGTQLGEQLISYR</sequence>
<proteinExistence type="predicted"/>
<protein>
    <submittedName>
        <fullName evidence="2">Phosphoglycerate mutase</fullName>
    </submittedName>
</protein>
<dbReference type="CDD" id="cd07067">
    <property type="entry name" value="HP_PGM_like"/>
    <property type="match status" value="1"/>
</dbReference>
<dbReference type="EMBL" id="BMYM01000003">
    <property type="protein sequence ID" value="GHD38110.1"/>
    <property type="molecule type" value="Genomic_DNA"/>
</dbReference>
<keyword evidence="3" id="KW-1185">Reference proteome</keyword>
<dbReference type="InterPro" id="IPR029033">
    <property type="entry name" value="His_PPase_superfam"/>
</dbReference>
<reference evidence="2" key="2">
    <citation type="submission" date="2020-09" db="EMBL/GenBank/DDBJ databases">
        <authorList>
            <person name="Sun Q."/>
            <person name="Kim S."/>
        </authorList>
    </citation>
    <scope>NUCLEOTIDE SEQUENCE</scope>
    <source>
        <strain evidence="2">KCTC 23430</strain>
    </source>
</reference>